<dbReference type="InterPro" id="IPR000988">
    <property type="entry name" value="Ribosomal_eL24-rel_N"/>
</dbReference>
<evidence type="ECO:0000256" key="2">
    <source>
        <dbReference type="ARBA" id="ARBA00005647"/>
    </source>
</evidence>
<dbReference type="CDD" id="cd00472">
    <property type="entry name" value="Ribosomal_L24e_L24"/>
    <property type="match status" value="1"/>
</dbReference>
<dbReference type="InterPro" id="IPR056366">
    <property type="entry name" value="Ribosomal_eL24"/>
</dbReference>
<dbReference type="STRING" id="578460.C4V7T0"/>
<dbReference type="EMBL" id="ACOL01000028">
    <property type="protein sequence ID" value="EEQ82725.1"/>
    <property type="molecule type" value="Genomic_DNA"/>
</dbReference>
<proteinExistence type="inferred from homology"/>
<evidence type="ECO:0000256" key="4">
    <source>
        <dbReference type="ARBA" id="ARBA00023242"/>
    </source>
</evidence>
<reference evidence="7" key="1">
    <citation type="journal article" date="2009" name="PLoS Pathog.">
        <title>Genomic analyses of the microsporidian Nosema ceranae, an emergent pathogen of honey bees.</title>
        <authorList>
            <person name="Cornman R.S."/>
            <person name="Chen Y.P."/>
            <person name="Schatz M.C."/>
            <person name="Street C."/>
            <person name="Zhao Y."/>
            <person name="Desany B."/>
            <person name="Egholm M."/>
            <person name="Hutchison S."/>
            <person name="Pettis J.S."/>
            <person name="Lipkin W.I."/>
            <person name="Evans J.D."/>
        </authorList>
    </citation>
    <scope>NUCLEOTIDE SEQUENCE [LARGE SCALE GENOMIC DNA]</scope>
    <source>
        <strain evidence="7">BRL01</strain>
    </source>
</reference>
<dbReference type="OMA" id="TCYFCSG"/>
<dbReference type="InterPro" id="IPR023442">
    <property type="entry name" value="Ribosomal_eL24_CS"/>
</dbReference>
<protein>
    <recommendedName>
        <fullName evidence="5">TRASH domain-containing protein</fullName>
    </recommendedName>
</protein>
<dbReference type="GO" id="GO:0003735">
    <property type="term" value="F:structural constituent of ribosome"/>
    <property type="evidence" value="ECO:0007669"/>
    <property type="project" value="InterPro"/>
</dbReference>
<evidence type="ECO:0000256" key="1">
    <source>
        <dbReference type="ARBA" id="ARBA00004123"/>
    </source>
</evidence>
<comment type="subcellular location">
    <subcellularLocation>
        <location evidence="1">Nucleus</location>
    </subcellularLocation>
</comment>
<comment type="similarity">
    <text evidence="2">Belongs to the eukaryotic ribosomal protein eL24 family.</text>
</comment>
<evidence type="ECO:0000259" key="5">
    <source>
        <dbReference type="SMART" id="SM00746"/>
    </source>
</evidence>
<dbReference type="Gene3D" id="2.30.170.20">
    <property type="entry name" value="Ribosomal protein L24e"/>
    <property type="match status" value="1"/>
</dbReference>
<keyword evidence="3" id="KW-0690">Ribosome biogenesis</keyword>
<dbReference type="InterPro" id="IPR038630">
    <property type="entry name" value="L24e/L24_sf"/>
</dbReference>
<dbReference type="HOGENOM" id="CLU_089419_1_1_1"/>
<dbReference type="AlphaFoldDB" id="C4V7T0"/>
<dbReference type="FunFam" id="2.30.170.20:FF:000001">
    <property type="entry name" value="probable ribosome biogenesis protein RLP24"/>
    <property type="match status" value="1"/>
</dbReference>
<evidence type="ECO:0000313" key="7">
    <source>
        <dbReference type="Proteomes" id="UP000009082"/>
    </source>
</evidence>
<name>C4V7T0_VAIC1</name>
<organism evidence="7">
    <name type="scientific">Vairimorpha ceranae (strain BRL01)</name>
    <name type="common">Microsporidian parasite</name>
    <name type="synonym">Nosema ceranae</name>
    <dbReference type="NCBI Taxonomy" id="578460"/>
    <lineage>
        <taxon>Eukaryota</taxon>
        <taxon>Fungi</taxon>
        <taxon>Fungi incertae sedis</taxon>
        <taxon>Microsporidia</taxon>
        <taxon>Nosematidae</taxon>
        <taxon>Vairimorpha</taxon>
    </lineage>
</organism>
<dbReference type="KEGG" id="nce:NCER_100519"/>
<dbReference type="FunCoup" id="C4V7T0">
    <property type="interactions" value="195"/>
</dbReference>
<evidence type="ECO:0000256" key="3">
    <source>
        <dbReference type="ARBA" id="ARBA00022517"/>
    </source>
</evidence>
<dbReference type="VEuPathDB" id="MicrosporidiaDB:NCER_100519"/>
<dbReference type="PANTHER" id="PTHR10792">
    <property type="entry name" value="60S RIBOSOMAL PROTEIN L24"/>
    <property type="match status" value="1"/>
</dbReference>
<dbReference type="InParanoid" id="C4V7T0"/>
<evidence type="ECO:0000313" key="6">
    <source>
        <dbReference type="EMBL" id="EEQ82725.1"/>
    </source>
</evidence>
<sequence length="163" mass="19539">MRIEKCFFCSSNIYPGHGTIFVRNDSTVFRFCRSKCSKAFKKRKNPRKVKWTKISRKIRGKELLQDKVYEFEHRLQAPPLYDRELVSNTVEAISRISYIRSKREAMFIKNRILSNKEKMKEDELRILDKHKNLLEDSHKNVLEDKTLEIEHEKKVVKKHAQTN</sequence>
<dbReference type="OrthoDB" id="10262490at2759"/>
<dbReference type="SMART" id="SM00746">
    <property type="entry name" value="TRASH"/>
    <property type="match status" value="1"/>
</dbReference>
<dbReference type="PANTHER" id="PTHR10792:SF8">
    <property type="entry name" value="RIBOSOME BIOGENESIS PROTEIN RLP24-RELATED"/>
    <property type="match status" value="1"/>
</dbReference>
<accession>C4V7T0</accession>
<dbReference type="Proteomes" id="UP000009082">
    <property type="component" value="Unassembled WGS sequence"/>
</dbReference>
<gene>
    <name evidence="6" type="ORF">NCER_100519</name>
</gene>
<feature type="domain" description="TRASH" evidence="5">
    <location>
        <begin position="6"/>
        <end position="44"/>
    </location>
</feature>
<dbReference type="PROSITE" id="PS01073">
    <property type="entry name" value="RIBOSOMAL_L24E"/>
    <property type="match status" value="1"/>
</dbReference>
<dbReference type="GO" id="GO:0005730">
    <property type="term" value="C:nucleolus"/>
    <property type="evidence" value="ECO:0007669"/>
    <property type="project" value="TreeGrafter"/>
</dbReference>
<dbReference type="Pfam" id="PF01246">
    <property type="entry name" value="Ribosomal_L24e"/>
    <property type="match status" value="1"/>
</dbReference>
<dbReference type="InterPro" id="IPR011017">
    <property type="entry name" value="TRASH_dom"/>
</dbReference>
<keyword evidence="4" id="KW-0539">Nucleus</keyword>
<dbReference type="SUPFAM" id="SSF57716">
    <property type="entry name" value="Glucocorticoid receptor-like (DNA-binding domain)"/>
    <property type="match status" value="1"/>
</dbReference>
<dbReference type="GO" id="GO:0042273">
    <property type="term" value="P:ribosomal large subunit biogenesis"/>
    <property type="evidence" value="ECO:0007669"/>
    <property type="project" value="TreeGrafter"/>
</dbReference>